<dbReference type="AlphaFoldDB" id="E1IER7"/>
<evidence type="ECO:0000256" key="3">
    <source>
        <dbReference type="ARBA" id="ARBA00022676"/>
    </source>
</evidence>
<accession>E1IER7</accession>
<feature type="transmembrane region" description="Helical" evidence="8">
    <location>
        <begin position="683"/>
        <end position="703"/>
    </location>
</feature>
<keyword evidence="2" id="KW-1003">Cell membrane</keyword>
<dbReference type="Pfam" id="PF13231">
    <property type="entry name" value="PMT_2"/>
    <property type="match status" value="1"/>
</dbReference>
<comment type="subcellular location">
    <subcellularLocation>
        <location evidence="1">Cell membrane</location>
        <topology evidence="1">Multi-pass membrane protein</topology>
    </subcellularLocation>
</comment>
<keyword evidence="4" id="KW-0808">Transferase</keyword>
<dbReference type="STRING" id="765420.OSCT_1818"/>
<dbReference type="InterPro" id="IPR050297">
    <property type="entry name" value="LipidA_mod_glycosyltrf_83"/>
</dbReference>
<evidence type="ECO:0000256" key="4">
    <source>
        <dbReference type="ARBA" id="ARBA00022679"/>
    </source>
</evidence>
<feature type="transmembrane region" description="Helical" evidence="8">
    <location>
        <begin position="318"/>
        <end position="338"/>
    </location>
</feature>
<feature type="transmembrane region" description="Helical" evidence="8">
    <location>
        <begin position="501"/>
        <end position="516"/>
    </location>
</feature>
<dbReference type="HOGENOM" id="CLU_343482_0_0_0"/>
<protein>
    <recommendedName>
        <fullName evidence="9">Glycosyltransferase RgtA/B/C/D-like domain-containing protein</fullName>
    </recommendedName>
</protein>
<dbReference type="Proteomes" id="UP000054010">
    <property type="component" value="Unassembled WGS sequence"/>
</dbReference>
<feature type="transmembrane region" description="Helical" evidence="8">
    <location>
        <begin position="240"/>
        <end position="259"/>
    </location>
</feature>
<sequence>MPLFFAGGPGWQQRRWVALFAPALLLLMTLLALLLGATQAVPGFAFRSGDTGDLRYLVRFFEVEEHANTTYRWSQESFGIYLYGFEGRPALVSLRLTSPRPADALPAHLFSPTLQSDLGQLSKDPVWLRYHILVPTETVGESVLRFQVAPFSLPNDSRQLGVVLTDVQVRASIPTSLFPPLQRSIFLLTLPLLLWLLLLRLTKRQIWAWGVGLLAALLVGWASANPTPAGYLLPTLGWPWWPLLPLLGLIFTPQISLGLRASNTWIAARPGVAWAGLGVALGSLMAIRAGLPWPLAMAGVALGVWAGSSLLHEEESQLRATPIILALIVGLALGLRLVNLDGQPLALWRDEARHGFLALKIWNDPTYRPVYIAEGADLPALLFYLMTPVLGLFGPHVWSVRLVSALIGGLTPLALYWAARPLIGQRPALLAAALLAVSSWAISMSRWAFPATLDHLLTLTAVGLAWRGLDAAANMRRSSLMLGAAGLCAGLATYAYHTGRVAPIALALLVLVRLGLDRRAWLRTAPGLLVAALVGLLTMAPLLNYILHNYADYNRRVSQVAILKSNYLDTHTPLGLVVENAGRYLLMWHVQGEPNGRHHMPAVPMVDPLVGLLLLLGLGLALRRPYQPARLALLVIPAVYLIPAVLSTDAPHAMRALGMLAPACMLAGLALDRLVVHGRGWQTYLSAALVLLFSFGLNGWLYFGQMRIDPRVYGEFDLVETALGQAAQAPSYSDDPELQAVRVYLPEKYRVSDSVRFLTYGIATYGYTGARPLPSAGPLLLLLPANASPAAQAQALADVGPDGRMLPHQPYEPDGHTPILLVFGRGAAAERLAAQMWP</sequence>
<dbReference type="GO" id="GO:0009103">
    <property type="term" value="P:lipopolysaccharide biosynthetic process"/>
    <property type="evidence" value="ECO:0007669"/>
    <property type="project" value="UniProtKB-ARBA"/>
</dbReference>
<feature type="transmembrane region" description="Helical" evidence="8">
    <location>
        <begin position="528"/>
        <end position="547"/>
    </location>
</feature>
<feature type="transmembrane region" description="Helical" evidence="8">
    <location>
        <begin position="602"/>
        <end position="622"/>
    </location>
</feature>
<feature type="transmembrane region" description="Helical" evidence="8">
    <location>
        <begin position="271"/>
        <end position="287"/>
    </location>
</feature>
<dbReference type="OrthoDB" id="138503at2"/>
<keyword evidence="5 8" id="KW-0812">Transmembrane</keyword>
<evidence type="ECO:0000313" key="10">
    <source>
        <dbReference type="EMBL" id="EFO80316.1"/>
    </source>
</evidence>
<proteinExistence type="predicted"/>
<dbReference type="GO" id="GO:0016763">
    <property type="term" value="F:pentosyltransferase activity"/>
    <property type="evidence" value="ECO:0007669"/>
    <property type="project" value="TreeGrafter"/>
</dbReference>
<feature type="transmembrane region" description="Helical" evidence="8">
    <location>
        <begin position="398"/>
        <end position="419"/>
    </location>
</feature>
<feature type="transmembrane region" description="Helical" evidence="8">
    <location>
        <begin position="206"/>
        <end position="224"/>
    </location>
</feature>
<evidence type="ECO:0000256" key="7">
    <source>
        <dbReference type="ARBA" id="ARBA00023136"/>
    </source>
</evidence>
<dbReference type="EMBL" id="ADVR01000062">
    <property type="protein sequence ID" value="EFO80316.1"/>
    <property type="molecule type" value="Genomic_DNA"/>
</dbReference>
<evidence type="ECO:0000256" key="1">
    <source>
        <dbReference type="ARBA" id="ARBA00004651"/>
    </source>
</evidence>
<dbReference type="GO" id="GO:0010041">
    <property type="term" value="P:response to iron(III) ion"/>
    <property type="evidence" value="ECO:0007669"/>
    <property type="project" value="TreeGrafter"/>
</dbReference>
<keyword evidence="6 8" id="KW-1133">Transmembrane helix</keyword>
<keyword evidence="7 8" id="KW-0472">Membrane</keyword>
<dbReference type="eggNOG" id="COG1807">
    <property type="taxonomic scope" value="Bacteria"/>
</dbReference>
<feature type="transmembrane region" description="Helical" evidence="8">
    <location>
        <begin position="629"/>
        <end position="646"/>
    </location>
</feature>
<organism evidence="10 11">
    <name type="scientific">Oscillochloris trichoides DG-6</name>
    <dbReference type="NCBI Taxonomy" id="765420"/>
    <lineage>
        <taxon>Bacteria</taxon>
        <taxon>Bacillati</taxon>
        <taxon>Chloroflexota</taxon>
        <taxon>Chloroflexia</taxon>
        <taxon>Chloroflexales</taxon>
        <taxon>Chloroflexineae</taxon>
        <taxon>Oscillochloridaceae</taxon>
        <taxon>Oscillochloris</taxon>
    </lineage>
</organism>
<evidence type="ECO:0000259" key="9">
    <source>
        <dbReference type="Pfam" id="PF13231"/>
    </source>
</evidence>
<dbReference type="InterPro" id="IPR038731">
    <property type="entry name" value="RgtA/B/C-like"/>
</dbReference>
<evidence type="ECO:0000256" key="2">
    <source>
        <dbReference type="ARBA" id="ARBA00022475"/>
    </source>
</evidence>
<evidence type="ECO:0000256" key="8">
    <source>
        <dbReference type="SAM" id="Phobius"/>
    </source>
</evidence>
<dbReference type="GO" id="GO:0005886">
    <property type="term" value="C:plasma membrane"/>
    <property type="evidence" value="ECO:0007669"/>
    <property type="project" value="UniProtKB-SubCell"/>
</dbReference>
<reference evidence="10 11" key="1">
    <citation type="journal article" date="2011" name="J. Bacteriol.">
        <title>Draft genome sequence of the anoxygenic filamentous phototrophic bacterium Oscillochloris trichoides subsp. DG-6.</title>
        <authorList>
            <person name="Kuznetsov B.B."/>
            <person name="Ivanovsky R.N."/>
            <person name="Keppen O.I."/>
            <person name="Sukhacheva M.V."/>
            <person name="Bumazhkin B.K."/>
            <person name="Patutina E.O."/>
            <person name="Beletsky A.V."/>
            <person name="Mardanov A.V."/>
            <person name="Baslerov R.V."/>
            <person name="Panteleeva A.N."/>
            <person name="Kolganova T.V."/>
            <person name="Ravin N.V."/>
            <person name="Skryabin K.G."/>
        </authorList>
    </citation>
    <scope>NUCLEOTIDE SEQUENCE [LARGE SCALE GENOMIC DNA]</scope>
    <source>
        <strain evidence="10 11">DG-6</strain>
    </source>
</reference>
<gene>
    <name evidence="10" type="ORF">OSCT_1818</name>
</gene>
<feature type="domain" description="Glycosyltransferase RgtA/B/C/D-like" evidence="9">
    <location>
        <begin position="379"/>
        <end position="543"/>
    </location>
</feature>
<keyword evidence="3" id="KW-0328">Glycosyltransferase</keyword>
<keyword evidence="11" id="KW-1185">Reference proteome</keyword>
<comment type="caution">
    <text evidence="10">The sequence shown here is derived from an EMBL/GenBank/DDBJ whole genome shotgun (WGS) entry which is preliminary data.</text>
</comment>
<dbReference type="PANTHER" id="PTHR33908:SF3">
    <property type="entry name" value="UNDECAPRENYL PHOSPHATE-ALPHA-4-AMINO-4-DEOXY-L-ARABINOSE ARABINOSYL TRANSFERASE"/>
    <property type="match status" value="1"/>
</dbReference>
<feature type="transmembrane region" description="Helical" evidence="8">
    <location>
        <begin position="181"/>
        <end position="199"/>
    </location>
</feature>
<feature type="transmembrane region" description="Helical" evidence="8">
    <location>
        <begin position="426"/>
        <end position="442"/>
    </location>
</feature>
<name>E1IER7_9CHLR</name>
<evidence type="ECO:0000256" key="6">
    <source>
        <dbReference type="ARBA" id="ARBA00022989"/>
    </source>
</evidence>
<dbReference type="PANTHER" id="PTHR33908">
    <property type="entry name" value="MANNOSYLTRANSFERASE YKCB-RELATED"/>
    <property type="match status" value="1"/>
</dbReference>
<evidence type="ECO:0000256" key="5">
    <source>
        <dbReference type="ARBA" id="ARBA00022692"/>
    </source>
</evidence>
<evidence type="ECO:0000313" key="11">
    <source>
        <dbReference type="Proteomes" id="UP000054010"/>
    </source>
</evidence>